<evidence type="ECO:0000313" key="2">
    <source>
        <dbReference type="EMBL" id="QUP53525.1"/>
    </source>
</evidence>
<organism evidence="2 3">
    <name type="scientific">Ralstonia syzygii</name>
    <dbReference type="NCBI Taxonomy" id="28097"/>
    <lineage>
        <taxon>Bacteria</taxon>
        <taxon>Pseudomonadati</taxon>
        <taxon>Pseudomonadota</taxon>
        <taxon>Betaproteobacteria</taxon>
        <taxon>Burkholderiales</taxon>
        <taxon>Burkholderiaceae</taxon>
        <taxon>Ralstonia</taxon>
        <taxon>Ralstonia solanacearum species complex</taxon>
    </lineage>
</organism>
<evidence type="ECO:0000313" key="3">
    <source>
        <dbReference type="Proteomes" id="UP000677898"/>
    </source>
</evidence>
<proteinExistence type="predicted"/>
<protein>
    <submittedName>
        <fullName evidence="2">Uncharacterized protein</fullName>
    </submittedName>
</protein>
<name>A0ABX7ZDW7_9RALS</name>
<dbReference type="EMBL" id="CP046729">
    <property type="protein sequence ID" value="QUP53525.1"/>
    <property type="molecule type" value="Genomic_DNA"/>
</dbReference>
<accession>A0ABX7ZDW7</accession>
<gene>
    <name evidence="2" type="ORF">GO998_06965</name>
</gene>
<dbReference type="Pfam" id="PF24751">
    <property type="entry name" value="DUF7696"/>
    <property type="match status" value="1"/>
</dbReference>
<dbReference type="Proteomes" id="UP000677898">
    <property type="component" value="Chromosome"/>
</dbReference>
<evidence type="ECO:0000256" key="1">
    <source>
        <dbReference type="SAM" id="MobiDB-lite"/>
    </source>
</evidence>
<reference evidence="2 3" key="1">
    <citation type="journal article" date="2021" name="Phytopathology">
        <title>Complete genome sequence of Ralstonia syzygii subsp. indonesiensis strain LLRS-1, isolated from wilted tobacco in China.</title>
        <authorList>
            <person name="Lu C.H."/>
            <person name="Li J.Y."/>
            <person name="Mi M.G."/>
            <person name="Lin Z.L."/>
            <person name="Jiang N."/>
            <person name="Gai X."/>
            <person name="Ma J.H."/>
            <person name="Lei L.P."/>
            <person name="Xia Z.Y."/>
        </authorList>
    </citation>
    <scope>NUCLEOTIDE SEQUENCE [LARGE SCALE GENOMIC DNA]</scope>
    <source>
        <strain evidence="2 3">LLRS-1</strain>
    </source>
</reference>
<dbReference type="InterPro" id="IPR056113">
    <property type="entry name" value="DUF7696"/>
</dbReference>
<sequence>MTDRTIRDAEIARAIDAELMRRRQQFEGQPAAWSILCEAAHVATLNERARIAFIEHVATARGADIALRLLLKAEAIRESVVRSLQATEEQDEEAPQASVERLAVLH</sequence>
<keyword evidence="3" id="KW-1185">Reference proteome</keyword>
<dbReference type="RefSeq" id="WP_075463920.1">
    <property type="nucleotide sequence ID" value="NZ_CP046729.1"/>
</dbReference>
<feature type="region of interest" description="Disordered" evidence="1">
    <location>
        <begin position="86"/>
        <end position="106"/>
    </location>
</feature>